<gene>
    <name evidence="2" type="ORF">H9632_06745</name>
</gene>
<keyword evidence="3" id="KW-1185">Reference proteome</keyword>
<reference evidence="2 3" key="1">
    <citation type="submission" date="2020-08" db="EMBL/GenBank/DDBJ databases">
        <title>A Genomic Blueprint of the Chicken Gut Microbiome.</title>
        <authorList>
            <person name="Gilroy R."/>
            <person name="Ravi A."/>
            <person name="Getino M."/>
            <person name="Pursley I."/>
            <person name="Horton D.L."/>
            <person name="Alikhan N.-F."/>
            <person name="Baker D."/>
            <person name="Gharbi K."/>
            <person name="Hall N."/>
            <person name="Watson M."/>
            <person name="Adriaenssens E.M."/>
            <person name="Foster-Nyarko E."/>
            <person name="Jarju S."/>
            <person name="Secka A."/>
            <person name="Antonio M."/>
            <person name="Oren A."/>
            <person name="Chaudhuri R."/>
            <person name="La Ragione R.M."/>
            <person name="Hildebrand F."/>
            <person name="Pallen M.J."/>
        </authorList>
    </citation>
    <scope>NUCLEOTIDE SEQUENCE [LARGE SCALE GENOMIC DNA]</scope>
    <source>
        <strain evidence="2 3">Sa1YVA6</strain>
    </source>
</reference>
<dbReference type="InterPro" id="IPR046720">
    <property type="entry name" value="DUF6612"/>
</dbReference>
<dbReference type="Gene3D" id="2.50.20.20">
    <property type="match status" value="1"/>
</dbReference>
<proteinExistence type="predicted"/>
<dbReference type="RefSeq" id="WP_191703350.1">
    <property type="nucleotide sequence ID" value="NZ_JACSPW010000005.1"/>
</dbReference>
<protein>
    <recommendedName>
        <fullName evidence="4">Lipoprotein</fullName>
    </recommendedName>
</protein>
<organism evidence="2 3">
    <name type="scientific">Solibacillus merdavium</name>
    <dbReference type="NCBI Taxonomy" id="2762218"/>
    <lineage>
        <taxon>Bacteria</taxon>
        <taxon>Bacillati</taxon>
        <taxon>Bacillota</taxon>
        <taxon>Bacilli</taxon>
        <taxon>Bacillales</taxon>
        <taxon>Caryophanaceae</taxon>
        <taxon>Solibacillus</taxon>
    </lineage>
</organism>
<comment type="caution">
    <text evidence="2">The sequence shown here is derived from an EMBL/GenBank/DDBJ whole genome shotgun (WGS) entry which is preliminary data.</text>
</comment>
<sequence>MKKRYFLAMSTLSIAVVAGCGDTAEPVEGTKDEASLTLQQVYEKAMERQQNLKSVHAETTMDQVTNLKMDSETMQLTSSSNLAMDIEQNPMAMYTKGTIDMDMGGEKFEMPMEMYMTEEDGFYMLNGETNEWIKLPDEQYEQIMAQAGAQANSTEQLEQLQQFIDEFTFEQDDENYLLTLNIQGDEFKQFILSQMGASLGESMDMSGDILENMKFEDSQYNIVVAKDTFDTKEIDLDLKIITNIEGQETTIESDVNVIYSKFDEVDTIKIPDEVLKEATIAE</sequence>
<evidence type="ECO:0008006" key="4">
    <source>
        <dbReference type="Google" id="ProtNLM"/>
    </source>
</evidence>
<feature type="chain" id="PRO_5047366665" description="Lipoprotein" evidence="1">
    <location>
        <begin position="19"/>
        <end position="282"/>
    </location>
</feature>
<accession>A0ABR8XLE7</accession>
<dbReference type="PROSITE" id="PS51257">
    <property type="entry name" value="PROKAR_LIPOPROTEIN"/>
    <property type="match status" value="1"/>
</dbReference>
<dbReference type="EMBL" id="JACSPW010000005">
    <property type="protein sequence ID" value="MBD8032759.1"/>
    <property type="molecule type" value="Genomic_DNA"/>
</dbReference>
<dbReference type="Proteomes" id="UP000600565">
    <property type="component" value="Unassembled WGS sequence"/>
</dbReference>
<keyword evidence="1" id="KW-0732">Signal</keyword>
<name>A0ABR8XLE7_9BACL</name>
<dbReference type="Pfam" id="PF20316">
    <property type="entry name" value="DUF6612"/>
    <property type="match status" value="1"/>
</dbReference>
<evidence type="ECO:0000256" key="1">
    <source>
        <dbReference type="SAM" id="SignalP"/>
    </source>
</evidence>
<evidence type="ECO:0000313" key="2">
    <source>
        <dbReference type="EMBL" id="MBD8032759.1"/>
    </source>
</evidence>
<evidence type="ECO:0000313" key="3">
    <source>
        <dbReference type="Proteomes" id="UP000600565"/>
    </source>
</evidence>
<feature type="signal peptide" evidence="1">
    <location>
        <begin position="1"/>
        <end position="18"/>
    </location>
</feature>